<comment type="caution">
    <text evidence="3">The sequence shown here is derived from an EMBL/GenBank/DDBJ whole genome shotgun (WGS) entry which is preliminary data.</text>
</comment>
<proteinExistence type="inferred from homology"/>
<evidence type="ECO:0000256" key="1">
    <source>
        <dbReference type="ARBA" id="ARBA00006817"/>
    </source>
</evidence>
<dbReference type="eggNOG" id="COG3832">
    <property type="taxonomic scope" value="Bacteria"/>
</dbReference>
<dbReference type="SUPFAM" id="SSF55961">
    <property type="entry name" value="Bet v1-like"/>
    <property type="match status" value="1"/>
</dbReference>
<keyword evidence="4" id="KW-1185">Reference proteome</keyword>
<dbReference type="EMBL" id="ASQA01000013">
    <property type="protein sequence ID" value="ETT86651.1"/>
    <property type="molecule type" value="Genomic_DNA"/>
</dbReference>
<evidence type="ECO:0000259" key="2">
    <source>
        <dbReference type="Pfam" id="PF08327"/>
    </source>
</evidence>
<dbReference type="Proteomes" id="UP000019062">
    <property type="component" value="Unassembled WGS sequence"/>
</dbReference>
<dbReference type="Pfam" id="PF08327">
    <property type="entry name" value="AHSA1"/>
    <property type="match status" value="1"/>
</dbReference>
<organism evidence="3 4">
    <name type="scientific">Viridibacillus arenosi FSL R5-213</name>
    <dbReference type="NCBI Taxonomy" id="1227360"/>
    <lineage>
        <taxon>Bacteria</taxon>
        <taxon>Bacillati</taxon>
        <taxon>Bacillota</taxon>
        <taxon>Bacilli</taxon>
        <taxon>Bacillales</taxon>
        <taxon>Caryophanaceae</taxon>
        <taxon>Viridibacillus</taxon>
    </lineage>
</organism>
<evidence type="ECO:0000313" key="4">
    <source>
        <dbReference type="Proteomes" id="UP000019062"/>
    </source>
</evidence>
<dbReference type="Gene3D" id="3.30.530.20">
    <property type="match status" value="1"/>
</dbReference>
<dbReference type="InterPro" id="IPR013538">
    <property type="entry name" value="ASHA1/2-like_C"/>
</dbReference>
<protein>
    <recommendedName>
        <fullName evidence="2">Activator of Hsp90 ATPase homologue 1/2-like C-terminal domain-containing protein</fullName>
    </recommendedName>
</protein>
<name>W4F3N2_9BACL</name>
<sequence length="156" mass="18079">MTSFLFYKKEMISLNTQSNKNAVVVYNFNISSDKVFEAWIDPDKVMKWMFPKGDIQRVEIDRSVGGSFSFVDLREGKEIDHRGEYLEIERPKRLVFTWGIPKETPDAARVNIDIVSIKAGCELTLTHELLPDWSDFAPQTEQAWRNMLEAMDKVLS</sequence>
<dbReference type="RefSeq" id="WP_051448646.1">
    <property type="nucleotide sequence ID" value="NZ_ASQA01000013.1"/>
</dbReference>
<dbReference type="InterPro" id="IPR023393">
    <property type="entry name" value="START-like_dom_sf"/>
</dbReference>
<gene>
    <name evidence="3" type="ORF">C176_08062</name>
</gene>
<evidence type="ECO:0000313" key="3">
    <source>
        <dbReference type="EMBL" id="ETT86651.1"/>
    </source>
</evidence>
<comment type="similarity">
    <text evidence="1">Belongs to the AHA1 family.</text>
</comment>
<dbReference type="AlphaFoldDB" id="W4F3N2"/>
<accession>W4F3N2</accession>
<dbReference type="CDD" id="cd07814">
    <property type="entry name" value="SRPBCC_CalC_Aha1-like"/>
    <property type="match status" value="1"/>
</dbReference>
<reference evidence="3 4" key="1">
    <citation type="journal article" date="2014" name="BMC Genomics">
        <title>Genomic comparison of sporeforming bacilli isolated from milk.</title>
        <authorList>
            <person name="Moreno Switt A.I."/>
            <person name="Andrus A.D."/>
            <person name="Ranieri M.L."/>
            <person name="Orsi R.H."/>
            <person name="Ivy R."/>
            <person name="den Bakker H.C."/>
            <person name="Martin N.H."/>
            <person name="Wiedmann M."/>
            <person name="Boor K.J."/>
        </authorList>
    </citation>
    <scope>NUCLEOTIDE SEQUENCE [LARGE SCALE GENOMIC DNA]</scope>
    <source>
        <strain evidence="3 4">FSL R5-213</strain>
    </source>
</reference>
<feature type="domain" description="Activator of Hsp90 ATPase homologue 1/2-like C-terminal" evidence="2">
    <location>
        <begin position="31"/>
        <end position="155"/>
    </location>
</feature>